<name>A0A5K7ZEL2_9BACT</name>
<evidence type="ECO:0000313" key="3">
    <source>
        <dbReference type="Proteomes" id="UP000427769"/>
    </source>
</evidence>
<dbReference type="AlphaFoldDB" id="A0A5K7ZEL2"/>
<sequence>MGSTPDLPSGITMIELKKGVAHKATPLLIAFLVMLFVPLSTVRATVIADLRVGKKPGFVRLVMEFDARPSSPPSFSVERNRLRIDLKDISSTPSAPKITDGISRFGVSRKGNEARIEAVFAFTPADIKTFALTGPHRFIVDAYRPLPASAALPPAKISEREPAEQPEETALEPYRVPEKSLVTLTSDSVPNLSTATQDAKAEADPGARYAYNKRFQQRLVAALIAVTSIIVVLLFFLIRTAGGRHLPRQQHWTDQLPKTPDPNIEAIDSSIHKLLKTYDRM</sequence>
<protein>
    <recommendedName>
        <fullName evidence="4">AMIN domain-containing protein</fullName>
    </recommendedName>
</protein>
<dbReference type="Proteomes" id="UP000427769">
    <property type="component" value="Chromosome"/>
</dbReference>
<dbReference type="EMBL" id="AP021875">
    <property type="protein sequence ID" value="BBO79255.1"/>
    <property type="molecule type" value="Genomic_DNA"/>
</dbReference>
<feature type="transmembrane region" description="Helical" evidence="1">
    <location>
        <begin position="219"/>
        <end position="238"/>
    </location>
</feature>
<keyword evidence="1" id="KW-1133">Transmembrane helix</keyword>
<accession>A0A5K7ZEL2</accession>
<evidence type="ECO:0000256" key="1">
    <source>
        <dbReference type="SAM" id="Phobius"/>
    </source>
</evidence>
<feature type="transmembrane region" description="Helical" evidence="1">
    <location>
        <begin position="27"/>
        <end position="46"/>
    </location>
</feature>
<organism evidence="2 3">
    <name type="scientific">Desulfosarcina widdelii</name>
    <dbReference type="NCBI Taxonomy" id="947919"/>
    <lineage>
        <taxon>Bacteria</taxon>
        <taxon>Pseudomonadati</taxon>
        <taxon>Thermodesulfobacteriota</taxon>
        <taxon>Desulfobacteria</taxon>
        <taxon>Desulfobacterales</taxon>
        <taxon>Desulfosarcinaceae</taxon>
        <taxon>Desulfosarcina</taxon>
    </lineage>
</organism>
<evidence type="ECO:0008006" key="4">
    <source>
        <dbReference type="Google" id="ProtNLM"/>
    </source>
</evidence>
<keyword evidence="3" id="KW-1185">Reference proteome</keyword>
<evidence type="ECO:0000313" key="2">
    <source>
        <dbReference type="EMBL" id="BBO79255.1"/>
    </source>
</evidence>
<keyword evidence="1" id="KW-0812">Transmembrane</keyword>
<gene>
    <name evidence="2" type="ORF">DSCW_66720</name>
</gene>
<reference evidence="2 3" key="1">
    <citation type="submission" date="2019-11" db="EMBL/GenBank/DDBJ databases">
        <title>Comparative genomics of hydrocarbon-degrading Desulfosarcina strains.</title>
        <authorList>
            <person name="Watanabe M."/>
            <person name="Kojima H."/>
            <person name="Fukui M."/>
        </authorList>
    </citation>
    <scope>NUCLEOTIDE SEQUENCE [LARGE SCALE GENOMIC DNA]</scope>
    <source>
        <strain evidence="2 3">PP31</strain>
    </source>
</reference>
<proteinExistence type="predicted"/>
<dbReference type="KEGG" id="dwd:DSCW_66720"/>
<keyword evidence="1" id="KW-0472">Membrane</keyword>